<evidence type="ECO:0000313" key="1">
    <source>
        <dbReference type="EMBL" id="MPN01792.1"/>
    </source>
</evidence>
<sequence>MAIVKDYDNGNVHVIIHDDYIVKTQEEVDAILKKLGHLMYEQEIRRLAREKITQEG</sequence>
<reference evidence="1" key="1">
    <citation type="submission" date="2019-08" db="EMBL/GenBank/DDBJ databases">
        <authorList>
            <person name="Kucharzyk K."/>
            <person name="Murdoch R.W."/>
            <person name="Higgins S."/>
            <person name="Loffler F."/>
        </authorList>
    </citation>
    <scope>NUCLEOTIDE SEQUENCE</scope>
</reference>
<dbReference type="EMBL" id="VSSQ01047776">
    <property type="protein sequence ID" value="MPN01792.1"/>
    <property type="molecule type" value="Genomic_DNA"/>
</dbReference>
<accession>A0A645EKJ9</accession>
<dbReference type="AlphaFoldDB" id="A0A645EKJ9"/>
<comment type="caution">
    <text evidence="1">The sequence shown here is derived from an EMBL/GenBank/DDBJ whole genome shotgun (WGS) entry which is preliminary data.</text>
</comment>
<organism evidence="1">
    <name type="scientific">bioreactor metagenome</name>
    <dbReference type="NCBI Taxonomy" id="1076179"/>
    <lineage>
        <taxon>unclassified sequences</taxon>
        <taxon>metagenomes</taxon>
        <taxon>ecological metagenomes</taxon>
    </lineage>
</organism>
<protein>
    <submittedName>
        <fullName evidence="1">Uncharacterized protein</fullName>
    </submittedName>
</protein>
<proteinExistence type="predicted"/>
<name>A0A645EKJ9_9ZZZZ</name>
<gene>
    <name evidence="1" type="ORF">SDC9_149004</name>
</gene>